<evidence type="ECO:0000313" key="6">
    <source>
        <dbReference type="EMBL" id="AZQ64871.1"/>
    </source>
</evidence>
<evidence type="ECO:0000256" key="2">
    <source>
        <dbReference type="ARBA" id="ARBA00009865"/>
    </source>
</evidence>
<gene>
    <name evidence="6" type="ORF">EI427_21845</name>
</gene>
<proteinExistence type="inferred from homology"/>
<keyword evidence="4 5" id="KW-0326">Glycosidase</keyword>
<evidence type="ECO:0000256" key="4">
    <source>
        <dbReference type="ARBA" id="ARBA00023295"/>
    </source>
</evidence>
<evidence type="ECO:0000256" key="3">
    <source>
        <dbReference type="ARBA" id="ARBA00022801"/>
    </source>
</evidence>
<evidence type="ECO:0000256" key="5">
    <source>
        <dbReference type="RuleBase" id="RU361187"/>
    </source>
</evidence>
<dbReference type="AlphaFoldDB" id="A0A3Q9FPH4"/>
<comment type="similarity">
    <text evidence="2 5">Belongs to the glycosyl hydrolase 43 family.</text>
</comment>
<dbReference type="EMBL" id="CP034563">
    <property type="protein sequence ID" value="AZQ64871.1"/>
    <property type="molecule type" value="Genomic_DNA"/>
</dbReference>
<accession>A0A3Q9FPH4</accession>
<comment type="pathway">
    <text evidence="1">Glycan metabolism; L-arabinan degradation.</text>
</comment>
<dbReference type="RefSeq" id="WP_126619019.1">
    <property type="nucleotide sequence ID" value="NZ_CP034563.1"/>
</dbReference>
<dbReference type="GO" id="GO:0004553">
    <property type="term" value="F:hydrolase activity, hydrolyzing O-glycosyl compounds"/>
    <property type="evidence" value="ECO:0007669"/>
    <property type="project" value="InterPro"/>
</dbReference>
<keyword evidence="7" id="KW-1185">Reference proteome</keyword>
<dbReference type="Gene3D" id="2.115.10.20">
    <property type="entry name" value="Glycosyl hydrolase domain, family 43"/>
    <property type="match status" value="1"/>
</dbReference>
<dbReference type="CDD" id="cd08983">
    <property type="entry name" value="GH43_Bt3655-like"/>
    <property type="match status" value="1"/>
</dbReference>
<name>A0A3Q9FPH4_9BACT</name>
<protein>
    <submittedName>
        <fullName evidence="6">Arabinosidase</fullName>
    </submittedName>
</protein>
<dbReference type="PANTHER" id="PTHR43301:SF3">
    <property type="entry name" value="ARABINAN ENDO-1,5-ALPHA-L-ARABINOSIDASE A-RELATED"/>
    <property type="match status" value="1"/>
</dbReference>
<dbReference type="InterPro" id="IPR023296">
    <property type="entry name" value="Glyco_hydro_beta-prop_sf"/>
</dbReference>
<dbReference type="Pfam" id="PF04616">
    <property type="entry name" value="Glyco_hydro_43"/>
    <property type="match status" value="1"/>
</dbReference>
<reference evidence="6 7" key="1">
    <citation type="submission" date="2018-12" db="EMBL/GenBank/DDBJ databases">
        <title>Flammeovirga pectinis sp. nov., isolated from the gut of the Korean scallop, Patinopecten yessoensis.</title>
        <authorList>
            <person name="Bae J.-W."/>
            <person name="Jeong Y.-S."/>
            <person name="Kang W."/>
        </authorList>
    </citation>
    <scope>NUCLEOTIDE SEQUENCE [LARGE SCALE GENOMIC DNA]</scope>
    <source>
        <strain evidence="6 7">L12M1</strain>
    </source>
</reference>
<evidence type="ECO:0000256" key="1">
    <source>
        <dbReference type="ARBA" id="ARBA00004834"/>
    </source>
</evidence>
<sequence>MIDKFIKSSLFLSAVFISSLLSNCTQNKELNEEAYLFIYFTGNEITDETVHFALSTDGYTFTALNNNSAVLNSKKISKTGGVRDPHILRGENGVFYMALTDMVSSTGWDTNRGLILLKSKDLINWSSSAIHFPARFKNQENLKSVWAPQTIYDNESGKYIIYWSSKYGTKEEVLYYAFVNSDFTDLEGYPTPLFIPKNKAHCIDGDIIIKDDLYYLFYKTSNENGEGIKVATATSLTANKWKEYPNFLQKTDKQVEGSGIFKRNNSTDYILMYDLFQDHGYEFCKSKDLLNFVSTEKKVELNFSPRHGTILPITGKEYDLLLEKWGMQ</sequence>
<dbReference type="OrthoDB" id="3308423at2"/>
<dbReference type="PANTHER" id="PTHR43301">
    <property type="entry name" value="ARABINAN ENDO-1,5-ALPHA-L-ARABINOSIDASE"/>
    <property type="match status" value="1"/>
</dbReference>
<dbReference type="InterPro" id="IPR006710">
    <property type="entry name" value="Glyco_hydro_43"/>
</dbReference>
<keyword evidence="3 5" id="KW-0378">Hydrolase</keyword>
<dbReference type="InterPro" id="IPR050727">
    <property type="entry name" value="GH43_arabinanases"/>
</dbReference>
<evidence type="ECO:0000313" key="7">
    <source>
        <dbReference type="Proteomes" id="UP000267268"/>
    </source>
</evidence>
<dbReference type="GO" id="GO:0005975">
    <property type="term" value="P:carbohydrate metabolic process"/>
    <property type="evidence" value="ECO:0007669"/>
    <property type="project" value="InterPro"/>
</dbReference>
<organism evidence="6 7">
    <name type="scientific">Flammeovirga pectinis</name>
    <dbReference type="NCBI Taxonomy" id="2494373"/>
    <lineage>
        <taxon>Bacteria</taxon>
        <taxon>Pseudomonadati</taxon>
        <taxon>Bacteroidota</taxon>
        <taxon>Cytophagia</taxon>
        <taxon>Cytophagales</taxon>
        <taxon>Flammeovirgaceae</taxon>
        <taxon>Flammeovirga</taxon>
    </lineage>
</organism>
<dbReference type="SUPFAM" id="SSF75005">
    <property type="entry name" value="Arabinanase/levansucrase/invertase"/>
    <property type="match status" value="1"/>
</dbReference>
<dbReference type="KEGG" id="fll:EI427_21845"/>
<dbReference type="Proteomes" id="UP000267268">
    <property type="component" value="Chromosome 2"/>
</dbReference>